<organism evidence="2 3">
    <name type="scientific">Plasmodium gallinaceum</name>
    <dbReference type="NCBI Taxonomy" id="5849"/>
    <lineage>
        <taxon>Eukaryota</taxon>
        <taxon>Sar</taxon>
        <taxon>Alveolata</taxon>
        <taxon>Apicomplexa</taxon>
        <taxon>Aconoidasida</taxon>
        <taxon>Haemosporida</taxon>
        <taxon>Plasmodiidae</taxon>
        <taxon>Plasmodium</taxon>
        <taxon>Plasmodium (Haemamoeba)</taxon>
    </lineage>
</organism>
<dbReference type="RefSeq" id="XP_028527897.1">
    <property type="nucleotide sequence ID" value="XM_028671224.1"/>
</dbReference>
<gene>
    <name evidence="2" type="ORF">PGAL8A_00248300</name>
</gene>
<comment type="caution">
    <text evidence="2">The sequence shown here is derived from an EMBL/GenBank/DDBJ whole genome shotgun (WGS) entry which is preliminary data.</text>
</comment>
<dbReference type="VEuPathDB" id="PlasmoDB:PGAL8A_00248300"/>
<evidence type="ECO:0000313" key="3">
    <source>
        <dbReference type="Proteomes" id="UP000220797"/>
    </source>
</evidence>
<name>A0A1J1GS04_PLAGA</name>
<dbReference type="GeneID" id="39731011"/>
<accession>A0A1J1GS04</accession>
<dbReference type="GO" id="GO:0072344">
    <property type="term" value="P:rescue of stalled ribosome"/>
    <property type="evidence" value="ECO:0007669"/>
    <property type="project" value="InterPro"/>
</dbReference>
<dbReference type="InterPro" id="IPR009349">
    <property type="entry name" value="TRIP4/RQT4_C2HC5_Znf"/>
</dbReference>
<feature type="domain" description="TRIP4/RQT4 C2HC5-type zinc finger" evidence="1">
    <location>
        <begin position="295"/>
        <end position="336"/>
    </location>
</feature>
<dbReference type="AlphaFoldDB" id="A0A1J1GS04"/>
<reference evidence="2" key="1">
    <citation type="submission" date="2015-04" db="EMBL/GenBank/DDBJ databases">
        <authorList>
            <consortium name="Pathogen Informatics"/>
        </authorList>
    </citation>
    <scope>NUCLEOTIDE SEQUENCE [LARGE SCALE GENOMIC DNA]</scope>
    <source>
        <strain evidence="2">8A</strain>
    </source>
</reference>
<sequence>MLTMCDNDKYANYLRNKIVKYFNLKNNELEINYIKSILNSRSYDLFDSIFLLNQAFYEKNKNLKYSLNDVKKFTYDLINNKKKFNFSDKISDSNINIVNFNNNNNTDKSINSYFENIFKNDKISIIKDKKKYDIDNERKFINAELKEVKLEKNKYKENNSIKCKENNDNIEDNKYYDDFIKIKSKEITENKNETKKNKHNEKINSSIVLKEKELDNFKMDSSNNVEMKTNELTNLKNDEIEEKREKDYFSFFNIKENDYSLKTIIDLMENDNIKSNKKSNQQMKNKKEKKKNIQICICNGQNHKIYANCLICGKIYCTKIKYKNCIYCGNQIYESSIFDKIYLCNEDMDNVVKKVVSTVKNSDPFIYKLYFDSNNSNLKKAFNLRNKMLNNSLNEEQTKIIDDSIDWFEDDIKNEFNNSEIHFSCYDDEIKNEIINKYYEIFGKRFNDINIDIDLVNMEIKENVDYFKIKEFNDYLNEKEKEYRNNIEENKKEHNKNVNTVSNYLSEKEKKNLSYINDIKNIFFKEKISKSDISSKKNKEKDSVEKKKIDKKKYKYNMSLIDEEYEDSI</sequence>
<dbReference type="Proteomes" id="UP000220797">
    <property type="component" value="Unassembled WGS sequence"/>
</dbReference>
<proteinExistence type="predicted"/>
<dbReference type="Pfam" id="PF06221">
    <property type="entry name" value="zf-C2HC5"/>
    <property type="match status" value="1"/>
</dbReference>
<dbReference type="OrthoDB" id="338816at2759"/>
<dbReference type="GO" id="GO:0005634">
    <property type="term" value="C:nucleus"/>
    <property type="evidence" value="ECO:0007669"/>
    <property type="project" value="InterPro"/>
</dbReference>
<keyword evidence="3" id="KW-1185">Reference proteome</keyword>
<dbReference type="GO" id="GO:0180022">
    <property type="term" value="C:RQC-trigger complex"/>
    <property type="evidence" value="ECO:0007669"/>
    <property type="project" value="InterPro"/>
</dbReference>
<evidence type="ECO:0000313" key="2">
    <source>
        <dbReference type="EMBL" id="CRG95084.1"/>
    </source>
</evidence>
<dbReference type="GO" id="GO:0008270">
    <property type="term" value="F:zinc ion binding"/>
    <property type="evidence" value="ECO:0007669"/>
    <property type="project" value="InterPro"/>
</dbReference>
<protein>
    <recommendedName>
        <fullName evidence="1">TRIP4/RQT4 C2HC5-type zinc finger domain-containing protein</fullName>
    </recommendedName>
</protein>
<dbReference type="EMBL" id="CVMV01000032">
    <property type="protein sequence ID" value="CRG95084.1"/>
    <property type="molecule type" value="Genomic_DNA"/>
</dbReference>
<evidence type="ECO:0000259" key="1">
    <source>
        <dbReference type="Pfam" id="PF06221"/>
    </source>
</evidence>